<feature type="non-terminal residue" evidence="1">
    <location>
        <position position="1"/>
    </location>
</feature>
<dbReference type="AlphaFoldDB" id="A0AAD8V1C7"/>
<dbReference type="RefSeq" id="XP_060412215.1">
    <property type="nucleotide sequence ID" value="XM_060553293.1"/>
</dbReference>
<sequence length="108" mass="12488">MPPGQIMLTNYVLPAIDEYDSIHENPKRAWAAAREFFRDPKNIKQLGWKTLHVNTPRLDTPNAPQVVFTTEIARILTMQILNYRSTLEARLSWRAGFFKSLFLPDVTS</sequence>
<dbReference type="Proteomes" id="UP001230504">
    <property type="component" value="Unassembled WGS sequence"/>
</dbReference>
<comment type="caution">
    <text evidence="1">The sequence shown here is derived from an EMBL/GenBank/DDBJ whole genome shotgun (WGS) entry which is preliminary data.</text>
</comment>
<dbReference type="GeneID" id="85437533"/>
<reference evidence="1" key="1">
    <citation type="submission" date="2021-06" db="EMBL/GenBank/DDBJ databases">
        <title>Comparative genomics, transcriptomics and evolutionary studies reveal genomic signatures of adaptation to plant cell wall in hemibiotrophic fungi.</title>
        <authorList>
            <consortium name="DOE Joint Genome Institute"/>
            <person name="Baroncelli R."/>
            <person name="Diaz J.F."/>
            <person name="Benocci T."/>
            <person name="Peng M."/>
            <person name="Battaglia E."/>
            <person name="Haridas S."/>
            <person name="Andreopoulos W."/>
            <person name="Labutti K."/>
            <person name="Pangilinan J."/>
            <person name="Floch G.L."/>
            <person name="Makela M.R."/>
            <person name="Henrissat B."/>
            <person name="Grigoriev I.V."/>
            <person name="Crouch J.A."/>
            <person name="De Vries R.P."/>
            <person name="Sukno S.A."/>
            <person name="Thon M.R."/>
        </authorList>
    </citation>
    <scope>NUCLEOTIDE SEQUENCE</scope>
    <source>
        <strain evidence="1">CBS 125086</strain>
    </source>
</reference>
<organism evidence="1 2">
    <name type="scientific">Colletotrichum navitas</name>
    <dbReference type="NCBI Taxonomy" id="681940"/>
    <lineage>
        <taxon>Eukaryota</taxon>
        <taxon>Fungi</taxon>
        <taxon>Dikarya</taxon>
        <taxon>Ascomycota</taxon>
        <taxon>Pezizomycotina</taxon>
        <taxon>Sordariomycetes</taxon>
        <taxon>Hypocreomycetidae</taxon>
        <taxon>Glomerellales</taxon>
        <taxon>Glomerellaceae</taxon>
        <taxon>Colletotrichum</taxon>
        <taxon>Colletotrichum graminicola species complex</taxon>
    </lineage>
</organism>
<evidence type="ECO:0000313" key="1">
    <source>
        <dbReference type="EMBL" id="KAK1585171.1"/>
    </source>
</evidence>
<name>A0AAD8V1C7_9PEZI</name>
<proteinExistence type="predicted"/>
<dbReference type="EMBL" id="JAHLJV010000047">
    <property type="protein sequence ID" value="KAK1585171.1"/>
    <property type="molecule type" value="Genomic_DNA"/>
</dbReference>
<gene>
    <name evidence="1" type="ORF">LY79DRAFT_486182</name>
</gene>
<evidence type="ECO:0000313" key="2">
    <source>
        <dbReference type="Proteomes" id="UP001230504"/>
    </source>
</evidence>
<keyword evidence="2" id="KW-1185">Reference proteome</keyword>
<accession>A0AAD8V1C7</accession>
<protein>
    <submittedName>
        <fullName evidence="1">Uncharacterized protein</fullName>
    </submittedName>
</protein>